<evidence type="ECO:0000313" key="1">
    <source>
        <dbReference type="EMBL" id="ALL70499.1"/>
    </source>
</evidence>
<dbReference type="InterPro" id="IPR036567">
    <property type="entry name" value="RHF-like"/>
</dbReference>
<reference evidence="1 2" key="1">
    <citation type="journal article" date="2014" name="Genome Announc.">
        <title>Draft Genome Sequence of the Haloacid-Degrading Burkholderia caribensis Strain MBA4.</title>
        <authorList>
            <person name="Pan Y."/>
            <person name="Kong K.F."/>
            <person name="Tsang J.S."/>
        </authorList>
    </citation>
    <scope>NUCLEOTIDE SEQUENCE [LARGE SCALE GENOMIC DNA]</scope>
    <source>
        <strain evidence="1 2">MBA4</strain>
        <plasmid evidence="2">Plasmid</plasmid>
    </source>
</reference>
<organism evidence="1 2">
    <name type="scientific">Paraburkholderia caribensis MBA4</name>
    <dbReference type="NCBI Taxonomy" id="1323664"/>
    <lineage>
        <taxon>Bacteria</taxon>
        <taxon>Pseudomonadati</taxon>
        <taxon>Pseudomonadota</taxon>
        <taxon>Betaproteobacteria</taxon>
        <taxon>Burkholderiales</taxon>
        <taxon>Burkholderiaceae</taxon>
        <taxon>Paraburkholderia</taxon>
    </lineage>
</organism>
<name>A0A0P0RNW7_9BURK</name>
<proteinExistence type="predicted"/>
<protein>
    <submittedName>
        <fullName evidence="1">Cation transport ATPase</fullName>
    </submittedName>
</protein>
<evidence type="ECO:0000313" key="2">
    <source>
        <dbReference type="Proteomes" id="UP000019146"/>
    </source>
</evidence>
<dbReference type="KEGG" id="bcai:K788_0001164"/>
<accession>A0A0P0RNW7</accession>
<gene>
    <name evidence="1" type="ORF">K788_0001164</name>
</gene>
<keyword evidence="1" id="KW-0614">Plasmid</keyword>
<dbReference type="Proteomes" id="UP000019146">
    <property type="component" value="Plasmid unnamed"/>
</dbReference>
<dbReference type="EMBL" id="CP012748">
    <property type="protein sequence ID" value="ALL70499.1"/>
    <property type="molecule type" value="Genomic_DNA"/>
</dbReference>
<dbReference type="AlphaFoldDB" id="A0A0P0RNW7"/>
<sequence>MDLRKTRSAHPMKERQWEAMVGIGMQIVYLGCHATAALEAEAAMQLMRLQPFGASLSDCHLAIEALRLRSGKPLYDVRLDLVTATHELQPIGRHASESAEEAVRRAFDAAERALQAAAAASTTRR</sequence>
<dbReference type="Gene3D" id="3.30.160.100">
    <property type="entry name" value="Ribosome hibernation promotion factor-like"/>
    <property type="match status" value="1"/>
</dbReference>
<geneLocation type="plasmid" evidence="2"/>